<feature type="region of interest" description="Disordered" evidence="1">
    <location>
        <begin position="1"/>
        <end position="38"/>
    </location>
</feature>
<evidence type="ECO:0000256" key="1">
    <source>
        <dbReference type="SAM" id="MobiDB-lite"/>
    </source>
</evidence>
<dbReference type="EMBL" id="PJQD01000043">
    <property type="protein sequence ID" value="POY72975.1"/>
    <property type="molecule type" value="Genomic_DNA"/>
</dbReference>
<organism evidence="2 3">
    <name type="scientific">Rhodotorula taiwanensis</name>
    <dbReference type="NCBI Taxonomy" id="741276"/>
    <lineage>
        <taxon>Eukaryota</taxon>
        <taxon>Fungi</taxon>
        <taxon>Dikarya</taxon>
        <taxon>Basidiomycota</taxon>
        <taxon>Pucciniomycotina</taxon>
        <taxon>Microbotryomycetes</taxon>
        <taxon>Sporidiobolales</taxon>
        <taxon>Sporidiobolaceae</taxon>
        <taxon>Rhodotorula</taxon>
    </lineage>
</organism>
<sequence>MSEATAPAASPAAPASSSVPVPMMMTSKAPSTASTAPAAASRLPNELLKSILSEAWPTESTLRQDVQTQLALGLVCKTWYAVAESLAWESIEVDAEDARVVDFLLSPAGQRVSALVTELELRTSKPNPPRADSEPDDEEEMAHAGDDDKESERKKEEPPPKVDEAMADKLATIALQCQALQTLKATYDTEPVVRKLTAHASFETLWPDLRNIFLHLIGEFWETLPILSAFTQRDNIKQFVLRLAASDETDVDPDGLKTKRAIEQYPLRPLEKLEYLMVECWAIATIALPAVFRVVSPRAPLVSVQTSGFAPTADFFRALGQGMSELTTLRFSPIDVDDDFKLNVLPNLHLLGLRRIKSFSFTFGPSRHSTSVLLTFGAPEAMPGAGEFFKSLPLGIEATNALSDTMGLGFATPFRADDALNEIMARPPAPVLTIFDKEHCEMIYDNKPLLQKVFLHATSLPGQRTIFARFGELVDPDNVSEWVRVDQTLIVDGAGRPYKGKGNAAKEEEEEEEKTAGEAAAEAE</sequence>
<accession>A0A2S5B893</accession>
<evidence type="ECO:0000313" key="2">
    <source>
        <dbReference type="EMBL" id="POY72975.1"/>
    </source>
</evidence>
<reference evidence="2 3" key="1">
    <citation type="journal article" date="2018" name="Front. Microbiol.">
        <title>Prospects for Fungal Bioremediation of Acidic Radioactive Waste Sites: Characterization and Genome Sequence of Rhodotorula taiwanensis MD1149.</title>
        <authorList>
            <person name="Tkavc R."/>
            <person name="Matrosova V.Y."/>
            <person name="Grichenko O.E."/>
            <person name="Gostincar C."/>
            <person name="Volpe R.P."/>
            <person name="Klimenkova P."/>
            <person name="Gaidamakova E.K."/>
            <person name="Zhou C.E."/>
            <person name="Stewart B.J."/>
            <person name="Lyman M.G."/>
            <person name="Malfatti S.A."/>
            <person name="Rubinfeld B."/>
            <person name="Courtot M."/>
            <person name="Singh J."/>
            <person name="Dalgard C.L."/>
            <person name="Hamilton T."/>
            <person name="Frey K.G."/>
            <person name="Gunde-Cimerman N."/>
            <person name="Dugan L."/>
            <person name="Daly M.J."/>
        </authorList>
    </citation>
    <scope>NUCLEOTIDE SEQUENCE [LARGE SCALE GENOMIC DNA]</scope>
    <source>
        <strain evidence="2 3">MD1149</strain>
    </source>
</reference>
<feature type="region of interest" description="Disordered" evidence="1">
    <location>
        <begin position="494"/>
        <end position="524"/>
    </location>
</feature>
<feature type="region of interest" description="Disordered" evidence="1">
    <location>
        <begin position="119"/>
        <end position="162"/>
    </location>
</feature>
<keyword evidence="3" id="KW-1185">Reference proteome</keyword>
<protein>
    <submittedName>
        <fullName evidence="2">Uncharacterized protein</fullName>
    </submittedName>
</protein>
<dbReference type="Proteomes" id="UP000237144">
    <property type="component" value="Unassembled WGS sequence"/>
</dbReference>
<feature type="compositionally biased region" description="Basic and acidic residues" evidence="1">
    <location>
        <begin position="141"/>
        <end position="162"/>
    </location>
</feature>
<evidence type="ECO:0000313" key="3">
    <source>
        <dbReference type="Proteomes" id="UP000237144"/>
    </source>
</evidence>
<name>A0A2S5B893_9BASI</name>
<dbReference type="AlphaFoldDB" id="A0A2S5B893"/>
<gene>
    <name evidence="2" type="ORF">BMF94_3961</name>
</gene>
<proteinExistence type="predicted"/>
<comment type="caution">
    <text evidence="2">The sequence shown here is derived from an EMBL/GenBank/DDBJ whole genome shotgun (WGS) entry which is preliminary data.</text>
</comment>